<reference evidence="2 3" key="1">
    <citation type="submission" date="2019-03" db="EMBL/GenBank/DDBJ databases">
        <title>First draft genome of Liparis tanakae, snailfish: a comprehensive survey of snailfish specific genes.</title>
        <authorList>
            <person name="Kim W."/>
            <person name="Song I."/>
            <person name="Jeong J.-H."/>
            <person name="Kim D."/>
            <person name="Kim S."/>
            <person name="Ryu S."/>
            <person name="Song J.Y."/>
            <person name="Lee S.K."/>
        </authorList>
    </citation>
    <scope>NUCLEOTIDE SEQUENCE [LARGE SCALE GENOMIC DNA]</scope>
    <source>
        <tissue evidence="2">Muscle</tissue>
    </source>
</reference>
<gene>
    <name evidence="2" type="ORF">EYF80_048547</name>
</gene>
<feature type="compositionally biased region" description="Low complexity" evidence="1">
    <location>
        <begin position="1"/>
        <end position="11"/>
    </location>
</feature>
<dbReference type="EMBL" id="SRLO01001120">
    <property type="protein sequence ID" value="TNN41292.1"/>
    <property type="molecule type" value="Genomic_DNA"/>
</dbReference>
<accession>A0A4Z2FLY9</accession>
<evidence type="ECO:0000313" key="2">
    <source>
        <dbReference type="EMBL" id="TNN41292.1"/>
    </source>
</evidence>
<dbReference type="Proteomes" id="UP000314294">
    <property type="component" value="Unassembled WGS sequence"/>
</dbReference>
<evidence type="ECO:0000256" key="1">
    <source>
        <dbReference type="SAM" id="MobiDB-lite"/>
    </source>
</evidence>
<organism evidence="2 3">
    <name type="scientific">Liparis tanakae</name>
    <name type="common">Tanaka's snailfish</name>
    <dbReference type="NCBI Taxonomy" id="230148"/>
    <lineage>
        <taxon>Eukaryota</taxon>
        <taxon>Metazoa</taxon>
        <taxon>Chordata</taxon>
        <taxon>Craniata</taxon>
        <taxon>Vertebrata</taxon>
        <taxon>Euteleostomi</taxon>
        <taxon>Actinopterygii</taxon>
        <taxon>Neopterygii</taxon>
        <taxon>Teleostei</taxon>
        <taxon>Neoteleostei</taxon>
        <taxon>Acanthomorphata</taxon>
        <taxon>Eupercaria</taxon>
        <taxon>Perciformes</taxon>
        <taxon>Cottioidei</taxon>
        <taxon>Cottales</taxon>
        <taxon>Liparidae</taxon>
        <taxon>Liparis</taxon>
    </lineage>
</organism>
<proteinExistence type="predicted"/>
<evidence type="ECO:0000313" key="3">
    <source>
        <dbReference type="Proteomes" id="UP000314294"/>
    </source>
</evidence>
<protein>
    <submittedName>
        <fullName evidence="2">Uncharacterized protein</fullName>
    </submittedName>
</protein>
<dbReference type="AlphaFoldDB" id="A0A4Z2FLY9"/>
<feature type="region of interest" description="Disordered" evidence="1">
    <location>
        <begin position="1"/>
        <end position="76"/>
    </location>
</feature>
<sequence length="102" mass="11329">MIDRAAAWAAAPLRQQREAQQPVDFGSDALRLRNGPGRSKSTHTGRRTASLETTSQQKSRNPKRRGGSEELEMLGGREGRLTSIHVLQTCLKTKAAFPLMHY</sequence>
<name>A0A4Z2FLY9_9TELE</name>
<comment type="caution">
    <text evidence="2">The sequence shown here is derived from an EMBL/GenBank/DDBJ whole genome shotgun (WGS) entry which is preliminary data.</text>
</comment>
<feature type="compositionally biased region" description="Polar residues" evidence="1">
    <location>
        <begin position="50"/>
        <end position="59"/>
    </location>
</feature>
<keyword evidence="3" id="KW-1185">Reference proteome</keyword>